<dbReference type="EMBL" id="MAPZ01000009">
    <property type="protein sequence ID" value="OBY12428.1"/>
    <property type="molecule type" value="Genomic_DNA"/>
</dbReference>
<evidence type="ECO:0000313" key="2">
    <source>
        <dbReference type="EMBL" id="OBY12428.1"/>
    </source>
</evidence>
<dbReference type="Proteomes" id="UP000092714">
    <property type="component" value="Unassembled WGS sequence"/>
</dbReference>
<feature type="transmembrane region" description="Helical" evidence="1">
    <location>
        <begin position="37"/>
        <end position="56"/>
    </location>
</feature>
<keyword evidence="1" id="KW-0812">Transmembrane</keyword>
<evidence type="ECO:0000313" key="3">
    <source>
        <dbReference type="Proteomes" id="UP000092714"/>
    </source>
</evidence>
<proteinExistence type="predicted"/>
<keyword evidence="3" id="KW-1185">Reference proteome</keyword>
<reference evidence="2 3" key="1">
    <citation type="submission" date="2016-06" db="EMBL/GenBank/DDBJ databases">
        <authorList>
            <person name="Kjaerup R.B."/>
            <person name="Dalgaard T.S."/>
            <person name="Juul-Madsen H.R."/>
        </authorList>
    </citation>
    <scope>NUCLEOTIDE SEQUENCE [LARGE SCALE GENOMIC DNA]</scope>
    <source>
        <strain evidence="2 3">373-A1</strain>
    </source>
</reference>
<sequence>MVYKYSSSDKLYLNDIDNFINNNLTIKKLVNKNKTNFICYLFILLVVCYLLLLLSTKMLWKDSYIKPFLTWAILTITSFFLFPKLSLHGLKKSIISSGEQMIEKIDTSYYYSNNTKSIKLTKNPDITILEIVKLNEITFILISPKKSPKFVKALYPILIPNNLFNSEEQYKNFIENITN</sequence>
<keyword evidence="1" id="KW-0472">Membrane</keyword>
<feature type="transmembrane region" description="Helical" evidence="1">
    <location>
        <begin position="68"/>
        <end position="87"/>
    </location>
</feature>
<evidence type="ECO:0000256" key="1">
    <source>
        <dbReference type="SAM" id="Phobius"/>
    </source>
</evidence>
<accession>A0A174RF64</accession>
<dbReference type="RefSeq" id="WP_055183564.1">
    <property type="nucleotide sequence ID" value="NZ_CABJAZ010000003.1"/>
</dbReference>
<protein>
    <recommendedName>
        <fullName evidence="4">YcxB-like protein domain-containing protein</fullName>
    </recommendedName>
</protein>
<name>A0A174RF64_9CLOT</name>
<comment type="caution">
    <text evidence="2">The sequence shown here is derived from an EMBL/GenBank/DDBJ whole genome shotgun (WGS) entry which is preliminary data.</text>
</comment>
<dbReference type="AlphaFoldDB" id="A0A174RF64"/>
<evidence type="ECO:0008006" key="4">
    <source>
        <dbReference type="Google" id="ProtNLM"/>
    </source>
</evidence>
<organism evidence="2 3">
    <name type="scientific">Clostridium paraputrificum</name>
    <dbReference type="NCBI Taxonomy" id="29363"/>
    <lineage>
        <taxon>Bacteria</taxon>
        <taxon>Bacillati</taxon>
        <taxon>Bacillota</taxon>
        <taxon>Clostridia</taxon>
        <taxon>Eubacteriales</taxon>
        <taxon>Clostridiaceae</taxon>
        <taxon>Clostridium</taxon>
    </lineage>
</organism>
<gene>
    <name evidence="2" type="ORF">CP373A1_02205</name>
</gene>
<keyword evidence="1" id="KW-1133">Transmembrane helix</keyword>